<comment type="caution">
    <text evidence="2">The sequence shown here is derived from an EMBL/GenBank/DDBJ whole genome shotgun (WGS) entry which is preliminary data.</text>
</comment>
<dbReference type="EMBL" id="QSKO01000029">
    <property type="protein sequence ID" value="RHE70735.1"/>
    <property type="molecule type" value="Genomic_DNA"/>
</dbReference>
<protein>
    <recommendedName>
        <fullName evidence="1">PocR domain-containing protein</fullName>
    </recommendedName>
</protein>
<gene>
    <name evidence="2" type="ORF">DW723_14895</name>
</gene>
<dbReference type="AlphaFoldDB" id="A0A414K7T6"/>
<name>A0A414K7T6_9FIRM</name>
<dbReference type="Pfam" id="PF10114">
    <property type="entry name" value="PocR"/>
    <property type="match status" value="1"/>
</dbReference>
<reference evidence="2 3" key="1">
    <citation type="submission" date="2018-08" db="EMBL/GenBank/DDBJ databases">
        <title>A genome reference for cultivated species of the human gut microbiota.</title>
        <authorList>
            <person name="Zou Y."/>
            <person name="Xue W."/>
            <person name="Luo G."/>
        </authorList>
    </citation>
    <scope>NUCLEOTIDE SEQUENCE [LARGE SCALE GENOMIC DNA]</scope>
    <source>
        <strain evidence="2 3">AM27-32LB</strain>
    </source>
</reference>
<evidence type="ECO:0000313" key="3">
    <source>
        <dbReference type="Proteomes" id="UP000283928"/>
    </source>
</evidence>
<evidence type="ECO:0000313" key="2">
    <source>
        <dbReference type="EMBL" id="RHE70735.1"/>
    </source>
</evidence>
<accession>A0A414K7T6</accession>
<dbReference type="InterPro" id="IPR018771">
    <property type="entry name" value="PocR_dom"/>
</dbReference>
<dbReference type="Proteomes" id="UP000283928">
    <property type="component" value="Unassembled WGS sequence"/>
</dbReference>
<sequence>MAIKIRVDAKKMEDLLRNFYLITGIRIVVFDDNFEKIAEYPGNHCGYCKIVRKDPNARALCKISDIKGCGECKKLKKLHIYECHAGLMEAVAPLKVGDIIIGYLMLGQLLLEDGRTGDRSGTECTTE</sequence>
<proteinExistence type="predicted"/>
<evidence type="ECO:0000259" key="1">
    <source>
        <dbReference type="Pfam" id="PF10114"/>
    </source>
</evidence>
<organism evidence="2 3">
    <name type="scientific">Blautia obeum</name>
    <dbReference type="NCBI Taxonomy" id="40520"/>
    <lineage>
        <taxon>Bacteria</taxon>
        <taxon>Bacillati</taxon>
        <taxon>Bacillota</taxon>
        <taxon>Clostridia</taxon>
        <taxon>Lachnospirales</taxon>
        <taxon>Lachnospiraceae</taxon>
        <taxon>Blautia</taxon>
    </lineage>
</organism>
<feature type="domain" description="PocR" evidence="1">
    <location>
        <begin position="7"/>
        <end position="113"/>
    </location>
</feature>